<comment type="caution">
    <text evidence="1">The sequence shown here is derived from an EMBL/GenBank/DDBJ whole genome shotgun (WGS) entry which is preliminary data.</text>
</comment>
<dbReference type="AlphaFoldDB" id="A0A5R9G4Y3"/>
<organism evidence="1 2">
    <name type="scientific">Paenibacillus antri</name>
    <dbReference type="NCBI Taxonomy" id="2582848"/>
    <lineage>
        <taxon>Bacteria</taxon>
        <taxon>Bacillati</taxon>
        <taxon>Bacillota</taxon>
        <taxon>Bacilli</taxon>
        <taxon>Bacillales</taxon>
        <taxon>Paenibacillaceae</taxon>
        <taxon>Paenibacillus</taxon>
    </lineage>
</organism>
<accession>A0A5R9G4Y3</accession>
<dbReference type="RefSeq" id="WP_138197398.1">
    <property type="nucleotide sequence ID" value="NZ_VCIW01000023.1"/>
</dbReference>
<gene>
    <name evidence="1" type="ORF">FE782_26585</name>
</gene>
<keyword evidence="2" id="KW-1185">Reference proteome</keyword>
<evidence type="ECO:0000313" key="1">
    <source>
        <dbReference type="EMBL" id="TLS49200.1"/>
    </source>
</evidence>
<reference evidence="1 2" key="1">
    <citation type="submission" date="2019-05" db="EMBL/GenBank/DDBJ databases">
        <authorList>
            <person name="Narsing Rao M.P."/>
            <person name="Li W.J."/>
        </authorList>
    </citation>
    <scope>NUCLEOTIDE SEQUENCE [LARGE SCALE GENOMIC DNA]</scope>
    <source>
        <strain evidence="1 2">SYSU_K30003</strain>
    </source>
</reference>
<dbReference type="Proteomes" id="UP000309676">
    <property type="component" value="Unassembled WGS sequence"/>
</dbReference>
<protein>
    <submittedName>
        <fullName evidence="1">Uncharacterized protein</fullName>
    </submittedName>
</protein>
<proteinExistence type="predicted"/>
<dbReference type="EMBL" id="VCIW01000023">
    <property type="protein sequence ID" value="TLS49200.1"/>
    <property type="molecule type" value="Genomic_DNA"/>
</dbReference>
<sequence>MPATPYARSISFGDAPLEDVALQYLPTQRQLVITFYYQGIQFACMCLKTDEELQPIRVVNHLKKDDHNMRARFLVSVLNDRLAELFRAISTASASFRSYVRREIGEISYA</sequence>
<name>A0A5R9G4Y3_9BACL</name>
<evidence type="ECO:0000313" key="2">
    <source>
        <dbReference type="Proteomes" id="UP000309676"/>
    </source>
</evidence>